<comment type="subcellular location">
    <subcellularLocation>
        <location evidence="7 8">Cytoplasm</location>
    </subcellularLocation>
</comment>
<comment type="similarity">
    <text evidence="1 7">Belongs to the MurCDEF family. MurE subfamily.</text>
</comment>
<evidence type="ECO:0000256" key="7">
    <source>
        <dbReference type="HAMAP-Rule" id="MF_00208"/>
    </source>
</evidence>
<feature type="binding site" evidence="7">
    <location>
        <begin position="122"/>
        <end position="128"/>
    </location>
    <ligand>
        <name>ATP</name>
        <dbReference type="ChEBI" id="CHEBI:30616"/>
    </ligand>
</feature>
<evidence type="ECO:0000256" key="1">
    <source>
        <dbReference type="ARBA" id="ARBA00005898"/>
    </source>
</evidence>
<comment type="cofactor">
    <cofactor evidence="7">
        <name>Mg(2+)</name>
        <dbReference type="ChEBI" id="CHEBI:18420"/>
    </cofactor>
</comment>
<keyword evidence="7" id="KW-0460">Magnesium</keyword>
<dbReference type="NCBIfam" id="TIGR01085">
    <property type="entry name" value="murE"/>
    <property type="match status" value="1"/>
</dbReference>
<comment type="function">
    <text evidence="7">Catalyzes the addition of meso-diaminopimelic acid to the nucleotide precursor UDP-N-acetylmuramoyl-L-alanyl-D-glutamate (UMAG) in the biosynthesis of bacterial cell-wall peptidoglycan.</text>
</comment>
<keyword evidence="7" id="KW-0067">ATP-binding</keyword>
<dbReference type="InterPro" id="IPR000713">
    <property type="entry name" value="Mur_ligase_N"/>
</dbReference>
<dbReference type="GO" id="GO:0009252">
    <property type="term" value="P:peptidoglycan biosynthetic process"/>
    <property type="evidence" value="ECO:0007669"/>
    <property type="project" value="UniProtKB-UniRule"/>
</dbReference>
<feature type="domain" description="Mur ligase central" evidence="11">
    <location>
        <begin position="120"/>
        <end position="321"/>
    </location>
</feature>
<dbReference type="InterPro" id="IPR036565">
    <property type="entry name" value="Mur-like_cat_sf"/>
</dbReference>
<sequence length="502" mass="52890">MRAVASPARSEADTAALQRLATLGVVPGGVTDDSRQVRPGDLFLAYPGDVADGRRYIAEAIANGAVAVFWEPAPAGTPDFAWNRTWQVANLAVAGLRELCGPLANAIYGRPSERLSLIAVTGTNGKTSVSQWIAATHPRRCAVIGTLGAGMPGQLVETGFTTPAATTLMRYLASFAHDDAQACALEASSIGIAEGRLDGARVDVAVFTNLTRDHLDYHATMAAYAQAKARLFAWPRLRLAVSNLDDPFGRELAALSTATKVIGYTQQAGADDRQGTIRAENIEETIDGLRFRLCAPNGRALVESGLLGRYNVSNLLAVAAVLIDAGLTPKAVAERFAQLSSPPGRLEKIGGHNEPLVIVDYAHTPDALESALMALRPVANARGAGLVVIFGCGGDRDRGKRPLMAAVAARHADRVVLTSDNPRSENEHAILADILAGAPTALVIADRGEAIRRTLLAAHPADVVLIAGKGHEPYQEIAGVRRPFSDGAQARAALADRQEPAQ</sequence>
<evidence type="ECO:0000259" key="11">
    <source>
        <dbReference type="Pfam" id="PF08245"/>
    </source>
</evidence>
<dbReference type="OrthoDB" id="9800958at2"/>
<evidence type="ECO:0000256" key="5">
    <source>
        <dbReference type="ARBA" id="ARBA00023306"/>
    </source>
</evidence>
<feature type="binding site" evidence="7">
    <location>
        <position position="188"/>
    </location>
    <ligand>
        <name>UDP-N-acetyl-alpha-D-muramoyl-L-alanyl-D-glutamate</name>
        <dbReference type="ChEBI" id="CHEBI:83900"/>
    </ligand>
</feature>
<feature type="binding site" evidence="7">
    <location>
        <position position="196"/>
    </location>
    <ligand>
        <name>UDP-N-acetyl-alpha-D-muramoyl-L-alanyl-D-glutamate</name>
        <dbReference type="ChEBI" id="CHEBI:83900"/>
    </ligand>
</feature>
<keyword evidence="6 7" id="KW-0961">Cell wall biogenesis/degradation</keyword>
<name>C7RLN1_ACCRE</name>
<proteinExistence type="inferred from homology"/>
<dbReference type="GO" id="GO:0008360">
    <property type="term" value="P:regulation of cell shape"/>
    <property type="evidence" value="ECO:0007669"/>
    <property type="project" value="UniProtKB-KW"/>
</dbReference>
<dbReference type="KEGG" id="app:CAP2UW1_0576"/>
<evidence type="ECO:0000256" key="6">
    <source>
        <dbReference type="ARBA" id="ARBA00023316"/>
    </source>
</evidence>
<dbReference type="STRING" id="522306.CAP2UW1_0576"/>
<dbReference type="InterPro" id="IPR005761">
    <property type="entry name" value="UDP-N-AcMur-Glu-dNH2Pim_ligase"/>
</dbReference>
<dbReference type="NCBIfam" id="NF001126">
    <property type="entry name" value="PRK00139.1-4"/>
    <property type="match status" value="1"/>
</dbReference>
<keyword evidence="3 7" id="KW-0133">Cell shape</keyword>
<feature type="binding site" evidence="7">
    <location>
        <position position="472"/>
    </location>
    <ligand>
        <name>meso-2,6-diaminopimelate</name>
        <dbReference type="ChEBI" id="CHEBI:57791"/>
    </ligand>
</feature>
<dbReference type="HAMAP" id="MF_00208">
    <property type="entry name" value="MurE"/>
    <property type="match status" value="1"/>
</dbReference>
<comment type="caution">
    <text evidence="7">Lacks conserved residue(s) required for the propagation of feature annotation.</text>
</comment>
<keyword evidence="2 7" id="KW-0132">Cell division</keyword>
<dbReference type="GO" id="GO:0005524">
    <property type="term" value="F:ATP binding"/>
    <property type="evidence" value="ECO:0007669"/>
    <property type="project" value="UniProtKB-UniRule"/>
</dbReference>
<evidence type="ECO:0000256" key="8">
    <source>
        <dbReference type="RuleBase" id="RU004135"/>
    </source>
</evidence>
<dbReference type="Gene3D" id="3.90.190.20">
    <property type="entry name" value="Mur ligase, C-terminal domain"/>
    <property type="match status" value="1"/>
</dbReference>
<feature type="binding site" evidence="7">
    <location>
        <begin position="420"/>
        <end position="423"/>
    </location>
    <ligand>
        <name>meso-2,6-diaminopimelate</name>
        <dbReference type="ChEBI" id="CHEBI:57791"/>
    </ligand>
</feature>
<keyword evidence="7" id="KW-0547">Nucleotide-binding</keyword>
<dbReference type="GO" id="GO:0005737">
    <property type="term" value="C:cytoplasm"/>
    <property type="evidence" value="ECO:0007669"/>
    <property type="project" value="UniProtKB-SubCell"/>
</dbReference>
<feature type="binding site" evidence="7">
    <location>
        <position position="468"/>
    </location>
    <ligand>
        <name>meso-2,6-diaminopimelate</name>
        <dbReference type="ChEBI" id="CHEBI:57791"/>
    </ligand>
</feature>
<dbReference type="GO" id="GO:0000287">
    <property type="term" value="F:magnesium ion binding"/>
    <property type="evidence" value="ECO:0007669"/>
    <property type="project" value="UniProtKB-UniRule"/>
</dbReference>
<dbReference type="Gene3D" id="3.40.1390.10">
    <property type="entry name" value="MurE/MurF, N-terminal domain"/>
    <property type="match status" value="1"/>
</dbReference>
<gene>
    <name evidence="7" type="primary">murE</name>
    <name evidence="12" type="ordered locus">CAP2UW1_0576</name>
</gene>
<keyword evidence="4 7" id="KW-0573">Peptidoglycan synthesis</keyword>
<feature type="modified residue" description="N6-carboxylysine" evidence="7">
    <location>
        <position position="228"/>
    </location>
</feature>
<keyword evidence="7" id="KW-0963">Cytoplasm</keyword>
<feature type="binding site" evidence="7">
    <location>
        <begin position="161"/>
        <end position="162"/>
    </location>
    <ligand>
        <name>UDP-N-acetyl-alpha-D-muramoyl-L-alanyl-D-glutamate</name>
        <dbReference type="ChEBI" id="CHEBI:83900"/>
    </ligand>
</feature>
<evidence type="ECO:0000256" key="3">
    <source>
        <dbReference type="ARBA" id="ARBA00022960"/>
    </source>
</evidence>
<comment type="pathway">
    <text evidence="7 8">Cell wall biogenesis; peptidoglycan biosynthesis.</text>
</comment>
<feature type="domain" description="Mur ligase N-terminal catalytic" evidence="9">
    <location>
        <begin position="29"/>
        <end position="107"/>
    </location>
</feature>
<reference evidence="12" key="2">
    <citation type="submission" date="2009-09" db="EMBL/GenBank/DDBJ databases">
        <title>Complete sequence of chromosome of Candidatus Accumulibacter phosphatis clade IIA str. UW-1.</title>
        <authorList>
            <consortium name="US DOE Joint Genome Institute"/>
            <person name="Martin H.G."/>
            <person name="Ivanova N."/>
            <person name="Kunin V."/>
            <person name="Warnecke F."/>
            <person name="Barry K."/>
            <person name="He S."/>
            <person name="Salamov A."/>
            <person name="Szeto E."/>
            <person name="Dalin E."/>
            <person name="Pangilinan J.L."/>
            <person name="Lapidus A."/>
            <person name="Lowry S."/>
            <person name="Kyrpides N.C."/>
            <person name="McMahon K.D."/>
            <person name="Hugenholtz P."/>
        </authorList>
    </citation>
    <scope>NUCLEOTIDE SEQUENCE [LARGE SCALE GENOMIC DNA]</scope>
    <source>
        <strain evidence="12">UW-1</strain>
    </source>
</reference>
<dbReference type="GO" id="GO:0008765">
    <property type="term" value="F:UDP-N-acetylmuramoylalanyl-D-glutamate-2,6-diaminopimelate ligase activity"/>
    <property type="evidence" value="ECO:0007669"/>
    <property type="project" value="UniProtKB-UniRule"/>
</dbReference>
<feature type="binding site" evidence="7">
    <location>
        <position position="34"/>
    </location>
    <ligand>
        <name>UDP-N-acetyl-alpha-D-muramoyl-L-alanyl-D-glutamate</name>
        <dbReference type="ChEBI" id="CHEBI:83900"/>
    </ligand>
</feature>
<evidence type="ECO:0000313" key="12">
    <source>
        <dbReference type="EMBL" id="ACV33925.1"/>
    </source>
</evidence>
<dbReference type="AlphaFoldDB" id="C7RLN1"/>
<protein>
    <recommendedName>
        <fullName evidence="7">UDP-N-acetylmuramoyl-L-alanyl-D-glutamate--2,6-diaminopimelate ligase</fullName>
        <ecNumber evidence="7">6.3.2.13</ecNumber>
    </recommendedName>
    <alternativeName>
        <fullName evidence="7">Meso-A2pm-adding enzyme</fullName>
    </alternativeName>
    <alternativeName>
        <fullName evidence="7">Meso-diaminopimelate-adding enzyme</fullName>
    </alternativeName>
    <alternativeName>
        <fullName evidence="7">UDP-MurNAc-L-Ala-D-Glu:meso-diaminopimelate ligase</fullName>
    </alternativeName>
    <alternativeName>
        <fullName evidence="7">UDP-MurNAc-tripeptide synthetase</fullName>
    </alternativeName>
    <alternativeName>
        <fullName evidence="7">UDP-N-acetylmuramyl-tripeptide synthetase</fullName>
    </alternativeName>
</protein>
<dbReference type="Pfam" id="PF08245">
    <property type="entry name" value="Mur_ligase_M"/>
    <property type="match status" value="1"/>
</dbReference>
<evidence type="ECO:0000259" key="10">
    <source>
        <dbReference type="Pfam" id="PF02875"/>
    </source>
</evidence>
<feature type="short sequence motif" description="Meso-diaminopimelate recognition motif" evidence="7">
    <location>
        <begin position="420"/>
        <end position="423"/>
    </location>
</feature>
<dbReference type="SUPFAM" id="SSF53244">
    <property type="entry name" value="MurD-like peptide ligases, peptide-binding domain"/>
    <property type="match status" value="1"/>
</dbReference>
<dbReference type="Pfam" id="PF01225">
    <property type="entry name" value="Mur_ligase"/>
    <property type="match status" value="1"/>
</dbReference>
<reference evidence="12" key="1">
    <citation type="submission" date="2009-08" db="EMBL/GenBank/DDBJ databases">
        <authorList>
            <consortium name="US DOE Joint Genome Institute"/>
            <person name="Lucas S."/>
            <person name="Copeland A."/>
            <person name="Lapidus A."/>
            <person name="Glavina del Rio T."/>
            <person name="Dalin E."/>
            <person name="Tice H."/>
            <person name="Bruce D."/>
            <person name="Barry K."/>
            <person name="Pitluck S."/>
            <person name="Lowry S."/>
            <person name="Larimer F."/>
            <person name="Land M."/>
            <person name="Hauser L."/>
            <person name="Kyrpides N."/>
            <person name="Ivanova N."/>
            <person name="McMahon K.D."/>
            <person name="Hugenholtz P."/>
        </authorList>
    </citation>
    <scope>NUCLEOTIDE SEQUENCE</scope>
    <source>
        <strain evidence="12">UW-1</strain>
    </source>
</reference>
<dbReference type="Pfam" id="PF02875">
    <property type="entry name" value="Mur_ligase_C"/>
    <property type="match status" value="1"/>
</dbReference>
<evidence type="ECO:0000256" key="4">
    <source>
        <dbReference type="ARBA" id="ARBA00022984"/>
    </source>
</evidence>
<comment type="catalytic activity">
    <reaction evidence="7">
        <text>UDP-N-acetyl-alpha-D-muramoyl-L-alanyl-D-glutamate + meso-2,6-diaminopimelate + ATP = UDP-N-acetyl-alpha-D-muramoyl-L-alanyl-gamma-D-glutamyl-meso-2,6-diaminopimelate + ADP + phosphate + H(+)</text>
        <dbReference type="Rhea" id="RHEA:23676"/>
        <dbReference type="ChEBI" id="CHEBI:15378"/>
        <dbReference type="ChEBI" id="CHEBI:30616"/>
        <dbReference type="ChEBI" id="CHEBI:43474"/>
        <dbReference type="ChEBI" id="CHEBI:57791"/>
        <dbReference type="ChEBI" id="CHEBI:83900"/>
        <dbReference type="ChEBI" id="CHEBI:83905"/>
        <dbReference type="ChEBI" id="CHEBI:456216"/>
        <dbReference type="EC" id="6.3.2.13"/>
    </reaction>
</comment>
<feature type="domain" description="Mur ligase C-terminal" evidence="10">
    <location>
        <begin position="344"/>
        <end position="470"/>
    </location>
</feature>
<keyword evidence="7" id="KW-0436">Ligase</keyword>
<dbReference type="EMBL" id="CP001715">
    <property type="protein sequence ID" value="ACV33925.1"/>
    <property type="molecule type" value="Genomic_DNA"/>
</dbReference>
<dbReference type="EC" id="6.3.2.13" evidence="7"/>
<dbReference type="HOGENOM" id="CLU_022291_3_2_4"/>
<comment type="PTM">
    <text evidence="7">Carboxylation is probably crucial for Mg(2+) binding and, consequently, for the gamma-phosphate positioning of ATP.</text>
</comment>
<dbReference type="SUPFAM" id="SSF63418">
    <property type="entry name" value="MurE/MurF N-terminal domain"/>
    <property type="match status" value="1"/>
</dbReference>
<dbReference type="InterPro" id="IPR004101">
    <property type="entry name" value="Mur_ligase_C"/>
</dbReference>
<dbReference type="eggNOG" id="COG0769">
    <property type="taxonomic scope" value="Bacteria"/>
</dbReference>
<dbReference type="Gene3D" id="3.40.1190.10">
    <property type="entry name" value="Mur-like, catalytic domain"/>
    <property type="match status" value="1"/>
</dbReference>
<dbReference type="PANTHER" id="PTHR23135">
    <property type="entry name" value="MUR LIGASE FAMILY MEMBER"/>
    <property type="match status" value="1"/>
</dbReference>
<organism evidence="12">
    <name type="scientific">Accumulibacter regalis</name>
    <dbReference type="NCBI Taxonomy" id="522306"/>
    <lineage>
        <taxon>Bacteria</taxon>
        <taxon>Pseudomonadati</taxon>
        <taxon>Pseudomonadota</taxon>
        <taxon>Betaproteobacteria</taxon>
        <taxon>Candidatus Accumulibacter</taxon>
    </lineage>
</organism>
<dbReference type="UniPathway" id="UPA00219"/>
<dbReference type="PANTHER" id="PTHR23135:SF4">
    <property type="entry name" value="UDP-N-ACETYLMURAMOYL-L-ALANYL-D-GLUTAMATE--2,6-DIAMINOPIMELATE LIGASE MURE HOMOLOG, CHLOROPLASTIC"/>
    <property type="match status" value="1"/>
</dbReference>
<evidence type="ECO:0000256" key="2">
    <source>
        <dbReference type="ARBA" id="ARBA00022618"/>
    </source>
</evidence>
<dbReference type="InterPro" id="IPR036615">
    <property type="entry name" value="Mur_ligase_C_dom_sf"/>
</dbReference>
<dbReference type="GO" id="GO:0071555">
    <property type="term" value="P:cell wall organization"/>
    <property type="evidence" value="ECO:0007669"/>
    <property type="project" value="UniProtKB-KW"/>
</dbReference>
<feature type="binding site" evidence="7">
    <location>
        <position position="396"/>
    </location>
    <ligand>
        <name>meso-2,6-diaminopimelate</name>
        <dbReference type="ChEBI" id="CHEBI:57791"/>
    </ligand>
</feature>
<dbReference type="InterPro" id="IPR035911">
    <property type="entry name" value="MurE/MurF_N"/>
</dbReference>
<keyword evidence="5 7" id="KW-0131">Cell cycle</keyword>
<dbReference type="InterPro" id="IPR013221">
    <property type="entry name" value="Mur_ligase_cen"/>
</dbReference>
<dbReference type="GO" id="GO:0051301">
    <property type="term" value="P:cell division"/>
    <property type="evidence" value="ECO:0007669"/>
    <property type="project" value="UniProtKB-KW"/>
</dbReference>
<dbReference type="SUPFAM" id="SSF53623">
    <property type="entry name" value="MurD-like peptide ligases, catalytic domain"/>
    <property type="match status" value="1"/>
</dbReference>
<accession>C7RLN1</accession>
<evidence type="ECO:0000259" key="9">
    <source>
        <dbReference type="Pfam" id="PF01225"/>
    </source>
</evidence>